<proteinExistence type="predicted"/>
<evidence type="ECO:0000313" key="2">
    <source>
        <dbReference type="Proteomes" id="UP001589576"/>
    </source>
</evidence>
<dbReference type="Proteomes" id="UP001589576">
    <property type="component" value="Unassembled WGS sequence"/>
</dbReference>
<dbReference type="RefSeq" id="WP_290286341.1">
    <property type="nucleotide sequence ID" value="NZ_JAUFQN010000019.1"/>
</dbReference>
<gene>
    <name evidence="1" type="ORF">ACFFUU_07090</name>
</gene>
<evidence type="ECO:0008006" key="3">
    <source>
        <dbReference type="Google" id="ProtNLM"/>
    </source>
</evidence>
<accession>A0ABV5GE38</accession>
<keyword evidence="2" id="KW-1185">Reference proteome</keyword>
<organism evidence="1 2">
    <name type="scientific">Flavobacterium paronense</name>
    <dbReference type="NCBI Taxonomy" id="1392775"/>
    <lineage>
        <taxon>Bacteria</taxon>
        <taxon>Pseudomonadati</taxon>
        <taxon>Bacteroidota</taxon>
        <taxon>Flavobacteriia</taxon>
        <taxon>Flavobacteriales</taxon>
        <taxon>Flavobacteriaceae</taxon>
        <taxon>Flavobacterium</taxon>
    </lineage>
</organism>
<protein>
    <recommendedName>
        <fullName evidence="3">DUF4177 domain-containing protein</fullName>
    </recommendedName>
</protein>
<dbReference type="EMBL" id="JBHMFB010000016">
    <property type="protein sequence ID" value="MFB9089358.1"/>
    <property type="molecule type" value="Genomic_DNA"/>
</dbReference>
<sequence>MKKHEIHTIVEKAGFSSMKEKLTDKVEHFLNEKANAGYEIVSVNFTYYEAAELVAFITICR</sequence>
<name>A0ABV5GE38_9FLAO</name>
<reference evidence="1 2" key="1">
    <citation type="submission" date="2024-09" db="EMBL/GenBank/DDBJ databases">
        <authorList>
            <person name="Sun Q."/>
            <person name="Mori K."/>
        </authorList>
    </citation>
    <scope>NUCLEOTIDE SEQUENCE [LARGE SCALE GENOMIC DNA]</scope>
    <source>
        <strain evidence="1 2">CECT 8460</strain>
    </source>
</reference>
<evidence type="ECO:0000313" key="1">
    <source>
        <dbReference type="EMBL" id="MFB9089358.1"/>
    </source>
</evidence>
<comment type="caution">
    <text evidence="1">The sequence shown here is derived from an EMBL/GenBank/DDBJ whole genome shotgun (WGS) entry which is preliminary data.</text>
</comment>